<dbReference type="PANTHER" id="PTHR34277:SF2">
    <property type="entry name" value="CLAVATA3_ESR (CLE)-RELATED PROTEIN 26"/>
    <property type="match status" value="1"/>
</dbReference>
<evidence type="ECO:0000313" key="3">
    <source>
        <dbReference type="EMBL" id="KAE8690797.1"/>
    </source>
</evidence>
<feature type="region of interest" description="Disordered" evidence="1">
    <location>
        <begin position="183"/>
        <end position="209"/>
    </location>
</feature>
<keyword evidence="2" id="KW-1133">Transmembrane helix</keyword>
<gene>
    <name evidence="3" type="ORF">F3Y22_tig00110893pilonHSYRG00535</name>
</gene>
<accession>A0A6A2ZGN8</accession>
<dbReference type="EMBL" id="VEPZ02001150">
    <property type="protein sequence ID" value="KAE8690797.1"/>
    <property type="molecule type" value="Genomic_DNA"/>
</dbReference>
<feature type="transmembrane region" description="Helical" evidence="2">
    <location>
        <begin position="106"/>
        <end position="126"/>
    </location>
</feature>
<evidence type="ECO:0000256" key="2">
    <source>
        <dbReference type="SAM" id="Phobius"/>
    </source>
</evidence>
<organism evidence="3 4">
    <name type="scientific">Hibiscus syriacus</name>
    <name type="common">Rose of Sharon</name>
    <dbReference type="NCBI Taxonomy" id="106335"/>
    <lineage>
        <taxon>Eukaryota</taxon>
        <taxon>Viridiplantae</taxon>
        <taxon>Streptophyta</taxon>
        <taxon>Embryophyta</taxon>
        <taxon>Tracheophyta</taxon>
        <taxon>Spermatophyta</taxon>
        <taxon>Magnoliopsida</taxon>
        <taxon>eudicotyledons</taxon>
        <taxon>Gunneridae</taxon>
        <taxon>Pentapetalae</taxon>
        <taxon>rosids</taxon>
        <taxon>malvids</taxon>
        <taxon>Malvales</taxon>
        <taxon>Malvaceae</taxon>
        <taxon>Malvoideae</taxon>
        <taxon>Hibiscus</taxon>
    </lineage>
</organism>
<keyword evidence="4" id="KW-1185">Reference proteome</keyword>
<keyword evidence="2" id="KW-0812">Transmembrane</keyword>
<reference evidence="3" key="1">
    <citation type="submission" date="2019-09" db="EMBL/GenBank/DDBJ databases">
        <title>Draft genome information of white flower Hibiscus syriacus.</title>
        <authorList>
            <person name="Kim Y.-M."/>
        </authorList>
    </citation>
    <scope>NUCLEOTIDE SEQUENCE [LARGE SCALE GENOMIC DNA]</scope>
    <source>
        <strain evidence="3">YM2019G1</strain>
    </source>
</reference>
<name>A0A6A2ZGN8_HIBSY</name>
<proteinExistence type="predicted"/>
<dbReference type="PANTHER" id="PTHR34277">
    <property type="entry name" value="CLAVATA3/ESR (CLE)-RELATED PROTEIN 26"/>
    <property type="match status" value="1"/>
</dbReference>
<comment type="caution">
    <text evidence="3">The sequence shown here is derived from an EMBL/GenBank/DDBJ whole genome shotgun (WGS) entry which is preliminary data.</text>
</comment>
<evidence type="ECO:0000313" key="4">
    <source>
        <dbReference type="Proteomes" id="UP000436088"/>
    </source>
</evidence>
<protein>
    <submittedName>
        <fullName evidence="3">Phosphatase 2A-2</fullName>
    </submittedName>
</protein>
<sequence>MAFIAIDGVALGPVSNGDPSEATVGSLEIAEAAPRGFHRVSYPRVFVWKHQDRWILARSNGCEQWRLGHEMRNPSWVLGFMLGFCIWATLFRLANWSTMGGAGTSLLFRTLVVLGFMSVIVSIGILQSQGHGTTTTTTHDDHRTWTSMTTTEANLQPREEQVKVLGKGELSVAYPKQDLNCMSKRRVPNGPDLIHNRRAGNSGRPPGQA</sequence>
<keyword evidence="2" id="KW-0472">Membrane</keyword>
<dbReference type="AlphaFoldDB" id="A0A6A2ZGN8"/>
<dbReference type="Proteomes" id="UP000436088">
    <property type="component" value="Unassembled WGS sequence"/>
</dbReference>
<evidence type="ECO:0000256" key="1">
    <source>
        <dbReference type="SAM" id="MobiDB-lite"/>
    </source>
</evidence>
<feature type="transmembrane region" description="Helical" evidence="2">
    <location>
        <begin position="76"/>
        <end position="94"/>
    </location>
</feature>
<dbReference type="InterPro" id="IPR039316">
    <property type="entry name" value="CLE25/26"/>
</dbReference>